<keyword evidence="7" id="KW-1185">Reference proteome</keyword>
<gene>
    <name evidence="6" type="ORF">BC777_0925</name>
</gene>
<evidence type="ECO:0000256" key="1">
    <source>
        <dbReference type="ARBA" id="ARBA00004127"/>
    </source>
</evidence>
<proteinExistence type="predicted"/>
<keyword evidence="2 5" id="KW-0812">Transmembrane</keyword>
<dbReference type="EMBL" id="PGTY01000001">
    <property type="protein sequence ID" value="PJI92081.1"/>
    <property type="molecule type" value="Genomic_DNA"/>
</dbReference>
<evidence type="ECO:0000256" key="3">
    <source>
        <dbReference type="ARBA" id="ARBA00022989"/>
    </source>
</evidence>
<evidence type="ECO:0000256" key="5">
    <source>
        <dbReference type="SAM" id="Phobius"/>
    </source>
</evidence>
<name>A0A2M8WMC0_9RHOB</name>
<dbReference type="RefSeq" id="WP_100366938.1">
    <property type="nucleotide sequence ID" value="NZ_PGTY01000001.1"/>
</dbReference>
<comment type="subcellular location">
    <subcellularLocation>
        <location evidence="1">Endomembrane system</location>
        <topology evidence="1">Multi-pass membrane protein</topology>
    </subcellularLocation>
</comment>
<keyword evidence="3 5" id="KW-1133">Transmembrane helix</keyword>
<dbReference type="PANTHER" id="PTHR31851">
    <property type="entry name" value="FE(2+)/MN(2+) TRANSPORTER PCL1"/>
    <property type="match status" value="1"/>
</dbReference>
<dbReference type="GO" id="GO:0005384">
    <property type="term" value="F:manganese ion transmembrane transporter activity"/>
    <property type="evidence" value="ECO:0007669"/>
    <property type="project" value="InterPro"/>
</dbReference>
<dbReference type="Proteomes" id="UP000228531">
    <property type="component" value="Unassembled WGS sequence"/>
</dbReference>
<dbReference type="Pfam" id="PF01988">
    <property type="entry name" value="VIT1"/>
    <property type="match status" value="1"/>
</dbReference>
<dbReference type="AlphaFoldDB" id="A0A2M8WMC0"/>
<protein>
    <submittedName>
        <fullName evidence="6">VIT1/CCC1 family predicted Fe2+/Mn2+ transporter</fullName>
    </submittedName>
</protein>
<evidence type="ECO:0000256" key="4">
    <source>
        <dbReference type="ARBA" id="ARBA00023136"/>
    </source>
</evidence>
<evidence type="ECO:0000256" key="2">
    <source>
        <dbReference type="ARBA" id="ARBA00022692"/>
    </source>
</evidence>
<feature type="transmembrane region" description="Helical" evidence="5">
    <location>
        <begin position="213"/>
        <end position="235"/>
    </location>
</feature>
<comment type="caution">
    <text evidence="6">The sequence shown here is derived from an EMBL/GenBank/DDBJ whole genome shotgun (WGS) entry which is preliminary data.</text>
</comment>
<dbReference type="OrthoDB" id="5506246at2"/>
<evidence type="ECO:0000313" key="6">
    <source>
        <dbReference type="EMBL" id="PJI92081.1"/>
    </source>
</evidence>
<reference evidence="6 7" key="1">
    <citation type="submission" date="2017-11" db="EMBL/GenBank/DDBJ databases">
        <title>Genomic Encyclopedia of Archaeal and Bacterial Type Strains, Phase II (KMG-II): From Individual Species to Whole Genera.</title>
        <authorList>
            <person name="Goeker M."/>
        </authorList>
    </citation>
    <scope>NUCLEOTIDE SEQUENCE [LARGE SCALE GENOMIC DNA]</scope>
    <source>
        <strain evidence="6 7">DSM 29128</strain>
    </source>
</reference>
<dbReference type="GO" id="GO:0030026">
    <property type="term" value="P:intracellular manganese ion homeostasis"/>
    <property type="evidence" value="ECO:0007669"/>
    <property type="project" value="InterPro"/>
</dbReference>
<dbReference type="InterPro" id="IPR008217">
    <property type="entry name" value="Ccc1_fam"/>
</dbReference>
<feature type="transmembrane region" description="Helical" evidence="5">
    <location>
        <begin position="157"/>
        <end position="178"/>
    </location>
</feature>
<keyword evidence="4 5" id="KW-0472">Membrane</keyword>
<organism evidence="6 7">
    <name type="scientific">Yoonia maricola</name>
    <dbReference type="NCBI Taxonomy" id="420999"/>
    <lineage>
        <taxon>Bacteria</taxon>
        <taxon>Pseudomonadati</taxon>
        <taxon>Pseudomonadota</taxon>
        <taxon>Alphaproteobacteria</taxon>
        <taxon>Rhodobacterales</taxon>
        <taxon>Paracoccaceae</taxon>
        <taxon>Yoonia</taxon>
    </lineage>
</organism>
<dbReference type="GO" id="GO:0012505">
    <property type="term" value="C:endomembrane system"/>
    <property type="evidence" value="ECO:0007669"/>
    <property type="project" value="UniProtKB-SubCell"/>
</dbReference>
<evidence type="ECO:0000313" key="7">
    <source>
        <dbReference type="Proteomes" id="UP000228531"/>
    </source>
</evidence>
<sequence>MALEHGHGPAEIAARLDAQTDSGRLRDAIFGGIDGTVTTFAIVAGVQGAGLSVGVVVALGLANVLADGFSMAAGNYAGTKAVADDRRRLWTVEEHHINENPDGERAELEQILARKGLRGRVLQEATAMIAENKTQWITMMMSEEYGLPPVEARPIRAAVVIFAAFVVAGMLPLLPYLIGLTPAFSWSIGIAGLTFFAIGAIKSRWSLALWWRSGLETLLIGGVAAGLAFVVGRMFHP</sequence>
<feature type="transmembrane region" description="Helical" evidence="5">
    <location>
        <begin position="184"/>
        <end position="201"/>
    </location>
</feature>
<accession>A0A2M8WMC0</accession>